<proteinExistence type="predicted"/>
<dbReference type="GO" id="GO:0052761">
    <property type="term" value="F:exo-1,4-beta-D-glucosaminidase activity"/>
    <property type="evidence" value="ECO:0007669"/>
    <property type="project" value="UniProtKB-EC"/>
</dbReference>
<dbReference type="AlphaFoldDB" id="A0A5J4PC02"/>
<gene>
    <name evidence="1" type="ORF">EZS27_041331</name>
</gene>
<dbReference type="EC" id="3.2.1.165" evidence="1"/>
<evidence type="ECO:0000313" key="1">
    <source>
        <dbReference type="EMBL" id="KAA6307005.1"/>
    </source>
</evidence>
<reference evidence="1" key="1">
    <citation type="submission" date="2019-03" db="EMBL/GenBank/DDBJ databases">
        <title>Single cell metagenomics reveals metabolic interactions within the superorganism composed of flagellate Streblomastix strix and complex community of Bacteroidetes bacteria on its surface.</title>
        <authorList>
            <person name="Treitli S.C."/>
            <person name="Kolisko M."/>
            <person name="Husnik F."/>
            <person name="Keeling P."/>
            <person name="Hampl V."/>
        </authorList>
    </citation>
    <scope>NUCLEOTIDE SEQUENCE</scope>
    <source>
        <strain evidence="1">STM</strain>
    </source>
</reference>
<protein>
    <submittedName>
        <fullName evidence="1">Exo-beta-D-glucosaminidase</fullName>
        <ecNumber evidence="1">3.2.1.165</ecNumber>
    </submittedName>
</protein>
<keyword evidence="1" id="KW-0378">Hydrolase</keyword>
<organism evidence="1">
    <name type="scientific">termite gut metagenome</name>
    <dbReference type="NCBI Taxonomy" id="433724"/>
    <lineage>
        <taxon>unclassified sequences</taxon>
        <taxon>metagenomes</taxon>
        <taxon>organismal metagenomes</taxon>
    </lineage>
</organism>
<keyword evidence="1" id="KW-0326">Glycosidase</keyword>
<sequence>MKTRPLFLSMIGLSLLAGCSSKSDSYTREIGIYPGNPNETYAPEVVADNATYRNVTELKSGYHSSSYDYNLTAQLVTDGIHSAIEPAT</sequence>
<dbReference type="PROSITE" id="PS51257">
    <property type="entry name" value="PROKAR_LIPOPROTEIN"/>
    <property type="match status" value="1"/>
</dbReference>
<comment type="caution">
    <text evidence="1">The sequence shown here is derived from an EMBL/GenBank/DDBJ whole genome shotgun (WGS) entry which is preliminary data.</text>
</comment>
<accession>A0A5J4PC02</accession>
<dbReference type="EMBL" id="SNRY01009478">
    <property type="protein sequence ID" value="KAA6307005.1"/>
    <property type="molecule type" value="Genomic_DNA"/>
</dbReference>
<name>A0A5J4PC02_9ZZZZ</name>
<feature type="non-terminal residue" evidence="1">
    <location>
        <position position="88"/>
    </location>
</feature>